<dbReference type="EMBL" id="HBJA01096065">
    <property type="protein sequence ID" value="CAE0822055.1"/>
    <property type="molecule type" value="Transcribed_RNA"/>
</dbReference>
<evidence type="ECO:0000256" key="3">
    <source>
        <dbReference type="ARBA" id="ARBA00022833"/>
    </source>
</evidence>
<keyword evidence="2 4" id="KW-0863">Zinc-finger</keyword>
<keyword evidence="3" id="KW-0862">Zinc</keyword>
<keyword evidence="1" id="KW-0479">Metal-binding</keyword>
<dbReference type="GO" id="GO:0006511">
    <property type="term" value="P:ubiquitin-dependent protein catabolic process"/>
    <property type="evidence" value="ECO:0007669"/>
    <property type="project" value="TreeGrafter"/>
</dbReference>
<organism evidence="8">
    <name type="scientific">Eutreptiella gymnastica</name>
    <dbReference type="NCBI Taxonomy" id="73025"/>
    <lineage>
        <taxon>Eukaryota</taxon>
        <taxon>Discoba</taxon>
        <taxon>Euglenozoa</taxon>
        <taxon>Euglenida</taxon>
        <taxon>Spirocuta</taxon>
        <taxon>Euglenophyceae</taxon>
        <taxon>Eutreptiales</taxon>
        <taxon>Eutreptiaceae</taxon>
        <taxon>Eutreptiella</taxon>
    </lineage>
</organism>
<dbReference type="InterPro" id="IPR013083">
    <property type="entry name" value="Znf_RING/FYVE/PHD"/>
</dbReference>
<accession>A0A7S4LDF6</accession>
<dbReference type="InterPro" id="IPR001841">
    <property type="entry name" value="Znf_RING"/>
</dbReference>
<dbReference type="SMART" id="SM00184">
    <property type="entry name" value="RING"/>
    <property type="match status" value="1"/>
</dbReference>
<feature type="compositionally biased region" description="Low complexity" evidence="6">
    <location>
        <begin position="302"/>
        <end position="327"/>
    </location>
</feature>
<evidence type="ECO:0000256" key="6">
    <source>
        <dbReference type="SAM" id="MobiDB-lite"/>
    </source>
</evidence>
<feature type="domain" description="RING-type" evidence="7">
    <location>
        <begin position="234"/>
        <end position="275"/>
    </location>
</feature>
<evidence type="ECO:0000259" key="7">
    <source>
        <dbReference type="PROSITE" id="PS50089"/>
    </source>
</evidence>
<sequence>MAHQGPGDAACGVGMLCDRCAGTEDACVSTEPQMASVECQTDLPVPGHEDPAEEVPEQLQRLSVQFQEQHVEFEDQVTRLDEQRRRLAMLQANLDRLAGSEGVPPEPPGAADNGQEATAIVTQEEGILETFREVLEQENDLLDWQIHEQERRRQQLDGVMHDVAAQLDAFRHLQHLLDLLTTIEGVFRLSASGRVTQEALQAMERRGLQPEEIDNFGVALRLQASDSAWEGCACPICLADFKEDDEVRQLSCIHFFHMQCIDQWLTIASTCPVCKLDYREVLDDQQEEDEEEEEDEEDEEGQGAQEQDGQESLAAAEASPGAEGAGDAARDDRAEEESGS</sequence>
<gene>
    <name evidence="8" type="ORF">EGYM00163_LOCUS33255</name>
</gene>
<dbReference type="PANTHER" id="PTHR45931:SF3">
    <property type="entry name" value="RING ZINC FINGER-CONTAINING PROTEIN"/>
    <property type="match status" value="1"/>
</dbReference>
<dbReference type="GO" id="GO:0005634">
    <property type="term" value="C:nucleus"/>
    <property type="evidence" value="ECO:0007669"/>
    <property type="project" value="TreeGrafter"/>
</dbReference>
<dbReference type="GO" id="GO:0061630">
    <property type="term" value="F:ubiquitin protein ligase activity"/>
    <property type="evidence" value="ECO:0007669"/>
    <property type="project" value="TreeGrafter"/>
</dbReference>
<evidence type="ECO:0000256" key="5">
    <source>
        <dbReference type="SAM" id="Coils"/>
    </source>
</evidence>
<dbReference type="PROSITE" id="PS50089">
    <property type="entry name" value="ZF_RING_2"/>
    <property type="match status" value="1"/>
</dbReference>
<dbReference type="CDD" id="cd16454">
    <property type="entry name" value="RING-H2_PA-TM-RING"/>
    <property type="match status" value="1"/>
</dbReference>
<dbReference type="PANTHER" id="PTHR45931">
    <property type="entry name" value="SI:CH211-59O9.10"/>
    <property type="match status" value="1"/>
</dbReference>
<evidence type="ECO:0000313" key="8">
    <source>
        <dbReference type="EMBL" id="CAE0822055.1"/>
    </source>
</evidence>
<protein>
    <recommendedName>
        <fullName evidence="7">RING-type domain-containing protein</fullName>
    </recommendedName>
</protein>
<name>A0A7S4LDF6_9EUGL</name>
<evidence type="ECO:0000256" key="1">
    <source>
        <dbReference type="ARBA" id="ARBA00022723"/>
    </source>
</evidence>
<proteinExistence type="predicted"/>
<dbReference type="AlphaFoldDB" id="A0A7S4LDF6"/>
<feature type="region of interest" description="Disordered" evidence="6">
    <location>
        <begin position="283"/>
        <end position="340"/>
    </location>
</feature>
<dbReference type="Gene3D" id="3.30.40.10">
    <property type="entry name" value="Zinc/RING finger domain, C3HC4 (zinc finger)"/>
    <property type="match status" value="1"/>
</dbReference>
<evidence type="ECO:0000256" key="2">
    <source>
        <dbReference type="ARBA" id="ARBA00022771"/>
    </source>
</evidence>
<reference evidence="8" key="1">
    <citation type="submission" date="2021-01" db="EMBL/GenBank/DDBJ databases">
        <authorList>
            <person name="Corre E."/>
            <person name="Pelletier E."/>
            <person name="Niang G."/>
            <person name="Scheremetjew M."/>
            <person name="Finn R."/>
            <person name="Kale V."/>
            <person name="Holt S."/>
            <person name="Cochrane G."/>
            <person name="Meng A."/>
            <person name="Brown T."/>
            <person name="Cohen L."/>
        </authorList>
    </citation>
    <scope>NUCLEOTIDE SEQUENCE</scope>
    <source>
        <strain evidence="8">CCMP1594</strain>
    </source>
</reference>
<dbReference type="Pfam" id="PF13639">
    <property type="entry name" value="zf-RING_2"/>
    <property type="match status" value="1"/>
</dbReference>
<evidence type="ECO:0000256" key="4">
    <source>
        <dbReference type="PROSITE-ProRule" id="PRU00175"/>
    </source>
</evidence>
<dbReference type="InterPro" id="IPR051834">
    <property type="entry name" value="RING_finger_E3_ligase"/>
</dbReference>
<dbReference type="GO" id="GO:0008270">
    <property type="term" value="F:zinc ion binding"/>
    <property type="evidence" value="ECO:0007669"/>
    <property type="project" value="UniProtKB-KW"/>
</dbReference>
<keyword evidence="5" id="KW-0175">Coiled coil</keyword>
<feature type="coiled-coil region" evidence="5">
    <location>
        <begin position="73"/>
        <end position="100"/>
    </location>
</feature>
<dbReference type="SUPFAM" id="SSF57850">
    <property type="entry name" value="RING/U-box"/>
    <property type="match status" value="1"/>
</dbReference>
<feature type="compositionally biased region" description="Acidic residues" evidence="6">
    <location>
        <begin position="283"/>
        <end position="301"/>
    </location>
</feature>